<feature type="domain" description="Glycosyl-hydrolase family 116 catalytic region" evidence="1">
    <location>
        <begin position="499"/>
        <end position="796"/>
    </location>
</feature>
<dbReference type="Pfam" id="PF04685">
    <property type="entry name" value="DUF608"/>
    <property type="match status" value="1"/>
</dbReference>
<dbReference type="RefSeq" id="WP_136078789.1">
    <property type="nucleotide sequence ID" value="NZ_CAAHFG010000001.1"/>
</dbReference>
<gene>
    <name evidence="3" type="ORF">PDESU_01747</name>
</gene>
<reference evidence="3 4" key="1">
    <citation type="submission" date="2019-04" db="EMBL/GenBank/DDBJ databases">
        <authorList>
            <person name="Van Vliet M D."/>
        </authorList>
    </citation>
    <scope>NUCLEOTIDE SEQUENCE [LARGE SCALE GENOMIC DNA]</scope>
    <source>
        <strain evidence="3 4">F1</strain>
    </source>
</reference>
<dbReference type="InterPro" id="IPR006775">
    <property type="entry name" value="GH116_catalytic"/>
</dbReference>
<evidence type="ECO:0000313" key="4">
    <source>
        <dbReference type="Proteomes" id="UP000366872"/>
    </source>
</evidence>
<dbReference type="InterPro" id="IPR052566">
    <property type="entry name" value="Non-lysos_glucosylceramidase"/>
</dbReference>
<dbReference type="InterPro" id="IPR012341">
    <property type="entry name" value="6hp_glycosidase-like_sf"/>
</dbReference>
<name>A0A6C2U002_PONDE</name>
<dbReference type="InterPro" id="IPR024462">
    <property type="entry name" value="GH116_N"/>
</dbReference>
<feature type="domain" description="Glycosyl-hydrolase family 116 N-terminal" evidence="2">
    <location>
        <begin position="62"/>
        <end position="383"/>
    </location>
</feature>
<dbReference type="PANTHER" id="PTHR12654:SF4">
    <property type="entry name" value="PB1 DOMAIN-CONTAINING PROTEIN"/>
    <property type="match status" value="1"/>
</dbReference>
<evidence type="ECO:0008006" key="5">
    <source>
        <dbReference type="Google" id="ProtNLM"/>
    </source>
</evidence>
<evidence type="ECO:0000259" key="1">
    <source>
        <dbReference type="Pfam" id="PF04685"/>
    </source>
</evidence>
<dbReference type="AlphaFoldDB" id="A0A6C2U002"/>
<dbReference type="InterPro" id="IPR008928">
    <property type="entry name" value="6-hairpin_glycosidase_sf"/>
</dbReference>
<organism evidence="3 4">
    <name type="scientific">Pontiella desulfatans</name>
    <dbReference type="NCBI Taxonomy" id="2750659"/>
    <lineage>
        <taxon>Bacteria</taxon>
        <taxon>Pseudomonadati</taxon>
        <taxon>Kiritimatiellota</taxon>
        <taxon>Kiritimatiellia</taxon>
        <taxon>Kiritimatiellales</taxon>
        <taxon>Pontiellaceae</taxon>
        <taxon>Pontiella</taxon>
    </lineage>
</organism>
<dbReference type="Proteomes" id="UP000366872">
    <property type="component" value="Unassembled WGS sequence"/>
</dbReference>
<accession>A0A6C2U002</accession>
<evidence type="ECO:0000259" key="2">
    <source>
        <dbReference type="Pfam" id="PF12215"/>
    </source>
</evidence>
<keyword evidence="4" id="KW-1185">Reference proteome</keyword>
<sequence>MGYKNTVGVVVLAGAALMAGASLVPEDKQLDPAWVESLTERGHALDRGVVGSVKDDSLKYIGMPVGGIGCGQLYLGGDGKLWLWDIFKSNYRREPPSKQGFLVSSFVLGGHYAHPVAQGDPYSNSNGAEVEQGFLIRTKAGTKTLDRKGFSDIQFRGEYPVGRVTYAEKGYPVTVQLEAFSPFIPLNAKDSAIPATVMSFTVSNITDAPVEVDLGGWLQNATCPYTKDPMLGKRRNQLVAKDGTVSVFSTIEGEGIKDKHGDGSMTLTLLHDTNEVKVAGVASLADPVALLDQVKPLNNQPAVVKPLDEMLVGGLSAGFTLAPGESRTVDFAVTWYFPDYTEIDALKVVHRTQDSRKLFRGRRRFYSTQFESAYEVAAYLASDNKLLLQQTRAWNKTWYDSSLPVWLLDRSFIGLDCIATQTFHWFDDGRPYAWEGVDSCPGTCTHVWYYAQALARIFPELERAFREEVDFKPGIGFEPQTGLVKDRGDYHAKGKEAVDGQAGSIMRAYREHQMSADDAFLKRVWPNVKKATEFLIQKDGDGNGLLEGKQPHTLDAAWHGPMGWLSSVYLGALAAAEAMAIEVGDQDFAKQCRTILDRGYENIVAEVFDGEYFIHKPTEGVKALNTNKGCHIDQVLGQAWMHQVGLGRIIPKKETVSALNSIWNYNFAPDAGQYALDHVEIESAFRWYAMPGEAGLVMTTWPKGGAMEAIPGNKLRSKENPKVFKGVGGYFNECMNGFEYQAAAHMVFEGEPDSALVEKGLAVARAVHDRYSPERRNPFNEIECGDHYARSMASYGVFLAACGYEYHGPKGHLGFAPRVKPEDFRAPFTTAEGWGSYSQTISEAEMAAELAVTYGRVNLKTVKLNPMNLAVKTADVKVDGKKLKTKLVKSENGVSVEFDAPVSVAAGQSMNIVLR</sequence>
<dbReference type="EMBL" id="CAAHFG010000001">
    <property type="protein sequence ID" value="VGO13193.1"/>
    <property type="molecule type" value="Genomic_DNA"/>
</dbReference>
<dbReference type="GO" id="GO:0008422">
    <property type="term" value="F:beta-glucosidase activity"/>
    <property type="evidence" value="ECO:0007669"/>
    <property type="project" value="TreeGrafter"/>
</dbReference>
<dbReference type="GO" id="GO:0005975">
    <property type="term" value="P:carbohydrate metabolic process"/>
    <property type="evidence" value="ECO:0007669"/>
    <property type="project" value="InterPro"/>
</dbReference>
<dbReference type="Gene3D" id="1.50.10.10">
    <property type="match status" value="1"/>
</dbReference>
<evidence type="ECO:0000313" key="3">
    <source>
        <dbReference type="EMBL" id="VGO13193.1"/>
    </source>
</evidence>
<dbReference type="PANTHER" id="PTHR12654">
    <property type="entry name" value="BILE ACID BETA-GLUCOSIDASE-RELATED"/>
    <property type="match status" value="1"/>
</dbReference>
<dbReference type="SUPFAM" id="SSF48208">
    <property type="entry name" value="Six-hairpin glycosidases"/>
    <property type="match status" value="1"/>
</dbReference>
<protein>
    <recommendedName>
        <fullName evidence="5">Glucosylceramidase</fullName>
    </recommendedName>
</protein>
<dbReference type="Pfam" id="PF12215">
    <property type="entry name" value="Glyco_hydr_116N"/>
    <property type="match status" value="1"/>
</dbReference>
<proteinExistence type="predicted"/>